<sequence length="113" mass="12343">MRRPIQLSESESTKQSKSSSGSSSIEALAQQLKSFMENKQQWQLQLAQMQWQPPRPTQSRAPVVTAAQESAQLAVSKGVGNRSVSVTTVTLKMGCMYAVDATSRIMVVRRASG</sequence>
<evidence type="ECO:0000313" key="2">
    <source>
        <dbReference type="EMBL" id="KAE9087437.1"/>
    </source>
</evidence>
<feature type="compositionally biased region" description="Low complexity" evidence="1">
    <location>
        <begin position="8"/>
        <end position="24"/>
    </location>
</feature>
<dbReference type="AlphaFoldDB" id="A0A6A4CZX8"/>
<dbReference type="Proteomes" id="UP000441208">
    <property type="component" value="Unassembled WGS sequence"/>
</dbReference>
<gene>
    <name evidence="4" type="ORF">PF001_g16093</name>
    <name evidence="3" type="ORF">PF002_g18116</name>
    <name evidence="2" type="ORF">PF007_g20377</name>
</gene>
<dbReference type="Proteomes" id="UP000440367">
    <property type="component" value="Unassembled WGS sequence"/>
</dbReference>
<name>A0A6A4CZX8_9STRA</name>
<evidence type="ECO:0000313" key="3">
    <source>
        <dbReference type="EMBL" id="KAE9212923.1"/>
    </source>
</evidence>
<evidence type="ECO:0000313" key="7">
    <source>
        <dbReference type="Proteomes" id="UP000441208"/>
    </source>
</evidence>
<dbReference type="EMBL" id="QXFZ01001624">
    <property type="protein sequence ID" value="KAE9087437.1"/>
    <property type="molecule type" value="Genomic_DNA"/>
</dbReference>
<accession>A0A6A4CZX8</accession>
<dbReference type="EMBL" id="QXGD01001168">
    <property type="protein sequence ID" value="KAE9212923.1"/>
    <property type="molecule type" value="Genomic_DNA"/>
</dbReference>
<evidence type="ECO:0000313" key="5">
    <source>
        <dbReference type="Proteomes" id="UP000437068"/>
    </source>
</evidence>
<protein>
    <submittedName>
        <fullName evidence="4">Uncharacterized protein</fullName>
    </submittedName>
</protein>
<reference evidence="5 6" key="1">
    <citation type="submission" date="2018-08" db="EMBL/GenBank/DDBJ databases">
        <title>Genomic investigation of the strawberry pathogen Phytophthora fragariae indicates pathogenicity is determined by transcriptional variation in three key races.</title>
        <authorList>
            <person name="Adams T.M."/>
            <person name="Armitage A.D."/>
            <person name="Sobczyk M.K."/>
            <person name="Bates H.J."/>
            <person name="Dunwell J.M."/>
            <person name="Nellist C.F."/>
            <person name="Harrison R.J."/>
        </authorList>
    </citation>
    <scope>NUCLEOTIDE SEQUENCE [LARGE SCALE GENOMIC DNA]</scope>
    <source>
        <strain evidence="4 5">A4</strain>
        <strain evidence="3 6">BC-1</strain>
        <strain evidence="2 7">NOV-71</strain>
    </source>
</reference>
<dbReference type="EMBL" id="QXGE01001084">
    <property type="protein sequence ID" value="KAE9298087.1"/>
    <property type="molecule type" value="Genomic_DNA"/>
</dbReference>
<organism evidence="4 5">
    <name type="scientific">Phytophthora fragariae</name>
    <dbReference type="NCBI Taxonomy" id="53985"/>
    <lineage>
        <taxon>Eukaryota</taxon>
        <taxon>Sar</taxon>
        <taxon>Stramenopiles</taxon>
        <taxon>Oomycota</taxon>
        <taxon>Peronosporomycetes</taxon>
        <taxon>Peronosporales</taxon>
        <taxon>Peronosporaceae</taxon>
        <taxon>Phytophthora</taxon>
    </lineage>
</organism>
<evidence type="ECO:0000256" key="1">
    <source>
        <dbReference type="SAM" id="MobiDB-lite"/>
    </source>
</evidence>
<dbReference type="Proteomes" id="UP000437068">
    <property type="component" value="Unassembled WGS sequence"/>
</dbReference>
<evidence type="ECO:0000313" key="4">
    <source>
        <dbReference type="EMBL" id="KAE9298087.1"/>
    </source>
</evidence>
<evidence type="ECO:0000313" key="6">
    <source>
        <dbReference type="Proteomes" id="UP000440367"/>
    </source>
</evidence>
<proteinExistence type="predicted"/>
<comment type="caution">
    <text evidence="4">The sequence shown here is derived from an EMBL/GenBank/DDBJ whole genome shotgun (WGS) entry which is preliminary data.</text>
</comment>
<feature type="region of interest" description="Disordered" evidence="1">
    <location>
        <begin position="1"/>
        <end position="25"/>
    </location>
</feature>